<comment type="caution">
    <text evidence="1">The sequence shown here is derived from an EMBL/GenBank/DDBJ whole genome shotgun (WGS) entry which is preliminary data.</text>
</comment>
<name>A0ABV7RSV5_9RHOB</name>
<keyword evidence="2" id="KW-1185">Reference proteome</keyword>
<dbReference type="RefSeq" id="WP_289896336.1">
    <property type="nucleotide sequence ID" value="NZ_JBHRXE010000001.1"/>
</dbReference>
<dbReference type="Proteomes" id="UP001595596">
    <property type="component" value="Unassembled WGS sequence"/>
</dbReference>
<evidence type="ECO:0008006" key="3">
    <source>
        <dbReference type="Google" id="ProtNLM"/>
    </source>
</evidence>
<reference evidence="2" key="1">
    <citation type="journal article" date="2019" name="Int. J. Syst. Evol. Microbiol.">
        <title>The Global Catalogue of Microorganisms (GCM) 10K type strain sequencing project: providing services to taxonomists for standard genome sequencing and annotation.</title>
        <authorList>
            <consortium name="The Broad Institute Genomics Platform"/>
            <consortium name="The Broad Institute Genome Sequencing Center for Infectious Disease"/>
            <person name="Wu L."/>
            <person name="Ma J."/>
        </authorList>
    </citation>
    <scope>NUCLEOTIDE SEQUENCE [LARGE SCALE GENOMIC DNA]</scope>
    <source>
        <strain evidence="2">VKM B-3226</strain>
    </source>
</reference>
<evidence type="ECO:0000313" key="1">
    <source>
        <dbReference type="EMBL" id="MFC3567978.1"/>
    </source>
</evidence>
<gene>
    <name evidence="1" type="ORF">ACFOMP_00725</name>
</gene>
<organism evidence="1 2">
    <name type="scientific">Paracoccus simplex</name>
    <dbReference type="NCBI Taxonomy" id="2086346"/>
    <lineage>
        <taxon>Bacteria</taxon>
        <taxon>Pseudomonadati</taxon>
        <taxon>Pseudomonadota</taxon>
        <taxon>Alphaproteobacteria</taxon>
        <taxon>Rhodobacterales</taxon>
        <taxon>Paracoccaceae</taxon>
        <taxon>Paracoccus</taxon>
    </lineage>
</organism>
<proteinExistence type="predicted"/>
<evidence type="ECO:0000313" key="2">
    <source>
        <dbReference type="Proteomes" id="UP001595596"/>
    </source>
</evidence>
<dbReference type="EMBL" id="JBHRXE010000001">
    <property type="protein sequence ID" value="MFC3567978.1"/>
    <property type="molecule type" value="Genomic_DNA"/>
</dbReference>
<sequence length="145" mass="16314">MNDRLRQRIEALREKLRNEPAAPLIGDVPEGIARPNSGSAFWDEFLAISDGGRYGSVDLFANRNLSTNQFWLEQIALKDAIVVGQILYRPLLLDLKSNHLLFAADGSEPMDLGHADVVLETQFLGSGYGQLDPSFKEDEWWDLVR</sequence>
<protein>
    <recommendedName>
        <fullName evidence="3">SMI1/KNR4 family protein</fullName>
    </recommendedName>
</protein>
<accession>A0ABV7RSV5</accession>